<sequence length="101" mass="11562">MRHLRDLPDEKIIIASGNEILELVVPSLTQMMRPPLQSPLRHPQKLAHLHLRILLDQFLLEPLGGEQLWNVWMTCYRVGLNLWTCVPGNAPGTKCHTCVFT</sequence>
<gene>
    <name evidence="1" type="primary">E1A</name>
</gene>
<dbReference type="Proteomes" id="UP000122874">
    <property type="component" value="Segment"/>
</dbReference>
<evidence type="ECO:0000313" key="1">
    <source>
        <dbReference type="EMBL" id="AAL35512.1"/>
    </source>
</evidence>
<proteinExistence type="predicted"/>
<evidence type="ECO:0000313" key="2">
    <source>
        <dbReference type="Proteomes" id="UP000122874"/>
    </source>
</evidence>
<dbReference type="EMBL" id="AF394196">
    <property type="protein sequence ID" value="AAL35512.1"/>
    <property type="molecule type" value="Genomic_DNA"/>
</dbReference>
<reference evidence="1 2" key="1">
    <citation type="journal article" date="2001" name="J. Virol.">
        <title>Replication-defective vector based on a chimpanzee adenovirus.</title>
        <authorList>
            <person name="Farina S.F."/>
            <person name="Gao G.P."/>
            <person name="Xiang Z.Q."/>
            <person name="Rux J.J."/>
            <person name="Burnett R.M."/>
            <person name="Alvira M.R."/>
            <person name="Marsh J."/>
            <person name="Ertl H.C."/>
            <person name="Wilson J.M."/>
        </authorList>
    </citation>
    <scope>NUCLEOTIDE SEQUENCE [LARGE SCALE GENOMIC DNA]</scope>
    <source>
        <strain evidence="1">Pan 9</strain>
    </source>
</reference>
<protein>
    <submittedName>
        <fullName evidence="1">11 kDa</fullName>
    </submittedName>
</protein>
<name>Q8UY92_9ADEN</name>
<accession>Q8UY92</accession>
<organism evidence="1 2">
    <name type="scientific">Simian adenovirus 25</name>
    <dbReference type="NCBI Taxonomy" id="175567"/>
    <lineage>
        <taxon>Viruses</taxon>
        <taxon>Varidnaviria</taxon>
        <taxon>Bamfordvirae</taxon>
        <taxon>Preplasmiviricota</taxon>
        <taxon>Polisuviricotina</taxon>
        <taxon>Pharingeaviricetes</taxon>
        <taxon>Rowavirales</taxon>
        <taxon>Adenoviridae</taxon>
        <taxon>Mastadenovirus</taxon>
        <taxon>Mastadenovirus exoticum</taxon>
        <taxon>Human mastadenovirus E</taxon>
    </lineage>
</organism>